<evidence type="ECO:0000313" key="2">
    <source>
        <dbReference type="Proteomes" id="UP000183376"/>
    </source>
</evidence>
<dbReference type="Gene3D" id="3.40.50.300">
    <property type="entry name" value="P-loop containing nucleotide triphosphate hydrolases"/>
    <property type="match status" value="1"/>
</dbReference>
<organism evidence="1 2">
    <name type="scientific">Allokutzneria albata</name>
    <name type="common">Kibdelosporangium albatum</name>
    <dbReference type="NCBI Taxonomy" id="211114"/>
    <lineage>
        <taxon>Bacteria</taxon>
        <taxon>Bacillati</taxon>
        <taxon>Actinomycetota</taxon>
        <taxon>Actinomycetes</taxon>
        <taxon>Pseudonocardiales</taxon>
        <taxon>Pseudonocardiaceae</taxon>
        <taxon>Allokutzneria</taxon>
    </lineage>
</organism>
<accession>A0A1G9UA61</accession>
<reference evidence="1 2" key="1">
    <citation type="submission" date="2016-10" db="EMBL/GenBank/DDBJ databases">
        <authorList>
            <person name="de Groot N.N."/>
        </authorList>
    </citation>
    <scope>NUCLEOTIDE SEQUENCE [LARGE SCALE GENOMIC DNA]</scope>
    <source>
        <strain evidence="1 2">DSM 44149</strain>
    </source>
</reference>
<gene>
    <name evidence="1" type="ORF">SAMN04489726_2297</name>
</gene>
<name>A0A1G9UA61_ALLAB</name>
<dbReference type="InterPro" id="IPR027417">
    <property type="entry name" value="P-loop_NTPase"/>
</dbReference>
<dbReference type="Pfam" id="PF13671">
    <property type="entry name" value="AAA_33"/>
    <property type="match status" value="1"/>
</dbReference>
<protein>
    <submittedName>
        <fullName evidence="1">Predicted ABC-type ATPase</fullName>
    </submittedName>
</protein>
<dbReference type="STRING" id="211114.SAMN04489726_2297"/>
<evidence type="ECO:0000313" key="1">
    <source>
        <dbReference type="EMBL" id="SDM56886.1"/>
    </source>
</evidence>
<sequence>MARLIHLNGPSGVGKSTCAQTYADRHPGVLNLDTDQVVSLIGGWQDDFWEALKAGRRLAIGMAETHLRAGHDVVMPQLTTTVEEIEGFQAAAGRAGAEYHEIVLMAGKRQTIDRFTARTADSAEDRHRHLADIIARGGGPALLERVHDHLTAYVRTRPECVVVRTDECGPDQTYDAVVAALARLRGE</sequence>
<dbReference type="SUPFAM" id="SSF52540">
    <property type="entry name" value="P-loop containing nucleoside triphosphate hydrolases"/>
    <property type="match status" value="1"/>
</dbReference>
<dbReference type="eggNOG" id="COG0645">
    <property type="taxonomic scope" value="Bacteria"/>
</dbReference>
<dbReference type="EMBL" id="LT629701">
    <property type="protein sequence ID" value="SDM56886.1"/>
    <property type="molecule type" value="Genomic_DNA"/>
</dbReference>
<dbReference type="OrthoDB" id="7837405at2"/>
<dbReference type="AlphaFoldDB" id="A0A1G9UA61"/>
<proteinExistence type="predicted"/>
<keyword evidence="2" id="KW-1185">Reference proteome</keyword>
<dbReference type="Proteomes" id="UP000183376">
    <property type="component" value="Chromosome I"/>
</dbReference>
<dbReference type="RefSeq" id="WP_030432126.1">
    <property type="nucleotide sequence ID" value="NZ_JOEF01000023.1"/>
</dbReference>